<dbReference type="InterPro" id="IPR008332">
    <property type="entry name" value="MethylG_MeTrfase_N"/>
</dbReference>
<dbReference type="Pfam" id="PF02870">
    <property type="entry name" value="Methyltransf_1N"/>
    <property type="match status" value="1"/>
</dbReference>
<dbReference type="SUPFAM" id="SSF53155">
    <property type="entry name" value="Methylated DNA-protein cysteine methyltransferase domain"/>
    <property type="match status" value="1"/>
</dbReference>
<evidence type="ECO:0000256" key="5">
    <source>
        <dbReference type="ARBA" id="ARBA00022763"/>
    </source>
</evidence>
<organism evidence="11 12">
    <name type="scientific">Aeribacillus alveayuensis</name>
    <dbReference type="NCBI Taxonomy" id="279215"/>
    <lineage>
        <taxon>Bacteria</taxon>
        <taxon>Bacillati</taxon>
        <taxon>Bacillota</taxon>
        <taxon>Bacilli</taxon>
        <taxon>Bacillales</taxon>
        <taxon>Bacillaceae</taxon>
        <taxon>Aeribacillus</taxon>
    </lineage>
</organism>
<reference evidence="11 12" key="1">
    <citation type="submission" date="2023-07" db="EMBL/GenBank/DDBJ databases">
        <title>Genomic Encyclopedia of Type Strains, Phase IV (KMG-IV): sequencing the most valuable type-strain genomes for metagenomic binning, comparative biology and taxonomic classification.</title>
        <authorList>
            <person name="Goeker M."/>
        </authorList>
    </citation>
    <scope>NUCLEOTIDE SEQUENCE [LARGE SCALE GENOMIC DNA]</scope>
    <source>
        <strain evidence="11 12">DSM 19092</strain>
    </source>
</reference>
<evidence type="ECO:0000259" key="10">
    <source>
        <dbReference type="Pfam" id="PF02870"/>
    </source>
</evidence>
<keyword evidence="5 8" id="KW-0227">DNA damage</keyword>
<dbReference type="EMBL" id="JAUSTR010000003">
    <property type="protein sequence ID" value="MDQ0162273.1"/>
    <property type="molecule type" value="Genomic_DNA"/>
</dbReference>
<dbReference type="HAMAP" id="MF_00772">
    <property type="entry name" value="OGT"/>
    <property type="match status" value="1"/>
</dbReference>
<dbReference type="NCBIfam" id="TIGR00589">
    <property type="entry name" value="ogt"/>
    <property type="match status" value="1"/>
</dbReference>
<dbReference type="InterPro" id="IPR036388">
    <property type="entry name" value="WH-like_DNA-bd_sf"/>
</dbReference>
<evidence type="ECO:0000259" key="9">
    <source>
        <dbReference type="Pfam" id="PF01035"/>
    </source>
</evidence>
<proteinExistence type="inferred from homology"/>
<evidence type="ECO:0000313" key="11">
    <source>
        <dbReference type="EMBL" id="MDQ0162273.1"/>
    </source>
</evidence>
<dbReference type="PROSITE" id="PS00374">
    <property type="entry name" value="MGMT"/>
    <property type="match status" value="1"/>
</dbReference>
<keyword evidence="6 8" id="KW-0234">DNA repair</keyword>
<evidence type="ECO:0000256" key="3">
    <source>
        <dbReference type="ARBA" id="ARBA00022603"/>
    </source>
</evidence>
<evidence type="ECO:0000256" key="1">
    <source>
        <dbReference type="ARBA" id="ARBA00001286"/>
    </source>
</evidence>
<dbReference type="InterPro" id="IPR001497">
    <property type="entry name" value="MethylDNA_cys_MeTrfase_AS"/>
</dbReference>
<evidence type="ECO:0000256" key="4">
    <source>
        <dbReference type="ARBA" id="ARBA00022679"/>
    </source>
</evidence>
<evidence type="ECO:0000256" key="8">
    <source>
        <dbReference type="HAMAP-Rule" id="MF_00772"/>
    </source>
</evidence>
<dbReference type="PANTHER" id="PTHR10815:SF5">
    <property type="entry name" value="METHYLATED-DNA--PROTEIN-CYSTEINE METHYLTRANSFERASE"/>
    <property type="match status" value="1"/>
</dbReference>
<accession>A0ABT9VMS4</accession>
<evidence type="ECO:0000256" key="7">
    <source>
        <dbReference type="ARBA" id="ARBA00049348"/>
    </source>
</evidence>
<name>A0ABT9VMS4_9BACI</name>
<dbReference type="InterPro" id="IPR023546">
    <property type="entry name" value="MGMT"/>
</dbReference>
<comment type="catalytic activity">
    <reaction evidence="7 8">
        <text>a 6-O-methyl-2'-deoxyguanosine in DNA + L-cysteinyl-[protein] = S-methyl-L-cysteinyl-[protein] + a 2'-deoxyguanosine in DNA</text>
        <dbReference type="Rhea" id="RHEA:24000"/>
        <dbReference type="Rhea" id="RHEA-COMP:10131"/>
        <dbReference type="Rhea" id="RHEA-COMP:10132"/>
        <dbReference type="Rhea" id="RHEA-COMP:11367"/>
        <dbReference type="Rhea" id="RHEA-COMP:11368"/>
        <dbReference type="ChEBI" id="CHEBI:29950"/>
        <dbReference type="ChEBI" id="CHEBI:82612"/>
        <dbReference type="ChEBI" id="CHEBI:85445"/>
        <dbReference type="ChEBI" id="CHEBI:85448"/>
        <dbReference type="EC" id="2.1.1.63"/>
    </reaction>
</comment>
<dbReference type="Pfam" id="PF01035">
    <property type="entry name" value="DNA_binding_1"/>
    <property type="match status" value="1"/>
</dbReference>
<dbReference type="GO" id="GO:0003908">
    <property type="term" value="F:methylated-DNA-[protein]-cysteine S-methyltransferase activity"/>
    <property type="evidence" value="ECO:0007669"/>
    <property type="project" value="UniProtKB-EC"/>
</dbReference>
<dbReference type="CDD" id="cd06445">
    <property type="entry name" value="ATase"/>
    <property type="match status" value="1"/>
</dbReference>
<comment type="miscellaneous">
    <text evidence="8">This enzyme catalyzes only one turnover and therefore is not strictly catalytic. According to one definition, an enzyme is a biocatalyst that acts repeatedly and over many reaction cycles.</text>
</comment>
<dbReference type="GO" id="GO:0032259">
    <property type="term" value="P:methylation"/>
    <property type="evidence" value="ECO:0007669"/>
    <property type="project" value="UniProtKB-KW"/>
</dbReference>
<dbReference type="SUPFAM" id="SSF46767">
    <property type="entry name" value="Methylated DNA-protein cysteine methyltransferase, C-terminal domain"/>
    <property type="match status" value="1"/>
</dbReference>
<keyword evidence="12" id="KW-1185">Reference proteome</keyword>
<dbReference type="InterPro" id="IPR036631">
    <property type="entry name" value="MGMT_N_sf"/>
</dbReference>
<comment type="function">
    <text evidence="8">Involved in the cellular defense against the biological effects of O6-methylguanine (O6-MeG) and O4-methylthymine (O4-MeT) in DNA. Repairs the methylated nucleobase in DNA by stoichiometrically transferring the methyl group to a cysteine residue in the enzyme. This is a suicide reaction: the enzyme is irreversibly inactivated.</text>
</comment>
<keyword evidence="2 8" id="KW-0963">Cytoplasm</keyword>
<keyword evidence="4 8" id="KW-0808">Transferase</keyword>
<protein>
    <recommendedName>
        <fullName evidence="8">Methylated-DNA--protein-cysteine methyltransferase</fullName>
        <ecNumber evidence="8">2.1.1.63</ecNumber>
    </recommendedName>
    <alternativeName>
        <fullName evidence="8">6-O-methylguanine-DNA methyltransferase</fullName>
        <shortName evidence="8">MGMT</shortName>
    </alternativeName>
    <alternativeName>
        <fullName evidence="8">O-6-methylguanine-DNA-alkyltransferase</fullName>
    </alternativeName>
</protein>
<comment type="catalytic activity">
    <reaction evidence="1 8">
        <text>a 4-O-methyl-thymidine in DNA + L-cysteinyl-[protein] = a thymidine in DNA + S-methyl-L-cysteinyl-[protein]</text>
        <dbReference type="Rhea" id="RHEA:53428"/>
        <dbReference type="Rhea" id="RHEA-COMP:10131"/>
        <dbReference type="Rhea" id="RHEA-COMP:10132"/>
        <dbReference type="Rhea" id="RHEA-COMP:13555"/>
        <dbReference type="Rhea" id="RHEA-COMP:13556"/>
        <dbReference type="ChEBI" id="CHEBI:29950"/>
        <dbReference type="ChEBI" id="CHEBI:82612"/>
        <dbReference type="ChEBI" id="CHEBI:137386"/>
        <dbReference type="ChEBI" id="CHEBI:137387"/>
        <dbReference type="EC" id="2.1.1.63"/>
    </reaction>
</comment>
<gene>
    <name evidence="11" type="ORF">J2S06_001349</name>
</gene>
<dbReference type="Proteomes" id="UP001225646">
    <property type="component" value="Unassembled WGS sequence"/>
</dbReference>
<feature type="domain" description="Methylguanine DNA methyltransferase ribonuclease-like" evidence="10">
    <location>
        <begin position="4"/>
        <end position="73"/>
    </location>
</feature>
<dbReference type="Gene3D" id="1.10.10.10">
    <property type="entry name" value="Winged helix-like DNA-binding domain superfamily/Winged helix DNA-binding domain"/>
    <property type="match status" value="1"/>
</dbReference>
<dbReference type="InterPro" id="IPR036217">
    <property type="entry name" value="MethylDNA_cys_MeTrfase_DNAb"/>
</dbReference>
<dbReference type="PANTHER" id="PTHR10815">
    <property type="entry name" value="METHYLATED-DNA--PROTEIN-CYSTEINE METHYLTRANSFERASE"/>
    <property type="match status" value="1"/>
</dbReference>
<evidence type="ECO:0000256" key="6">
    <source>
        <dbReference type="ARBA" id="ARBA00023204"/>
    </source>
</evidence>
<comment type="similarity">
    <text evidence="8">Belongs to the MGMT family.</text>
</comment>
<comment type="subcellular location">
    <subcellularLocation>
        <location evidence="8">Cytoplasm</location>
    </subcellularLocation>
</comment>
<dbReference type="InterPro" id="IPR014048">
    <property type="entry name" value="MethylDNA_cys_MeTrfase_DNA-bd"/>
</dbReference>
<dbReference type="EC" id="2.1.1.63" evidence="8"/>
<evidence type="ECO:0000256" key="2">
    <source>
        <dbReference type="ARBA" id="ARBA00022490"/>
    </source>
</evidence>
<feature type="active site" description="Nucleophile; methyl group acceptor" evidence="8">
    <location>
        <position position="129"/>
    </location>
</feature>
<comment type="caution">
    <text evidence="11">The sequence shown here is derived from an EMBL/GenBank/DDBJ whole genome shotgun (WGS) entry which is preliminary data.</text>
</comment>
<evidence type="ECO:0000313" key="12">
    <source>
        <dbReference type="Proteomes" id="UP001225646"/>
    </source>
</evidence>
<feature type="domain" description="Methylated-DNA-[protein]-cysteine S-methyltransferase DNA binding" evidence="9">
    <location>
        <begin position="78"/>
        <end position="158"/>
    </location>
</feature>
<sequence>MFTYQSMKTPIGHLFIVEENKKLAHIFLNEKSFREFQIQHSLQNKKTALLTEAASQLEEYFLGKRRQFDLPLNMHGTPFQQKVWEALCTIPYGETRSYQEIAIQICHSKAVRAVGQANKANALPIIIPCHRVIGKNKQLTGYAGRQIDKKAFLLDLEKAYYHK</sequence>
<dbReference type="RefSeq" id="WP_419151759.1">
    <property type="nucleotide sequence ID" value="NZ_JAUSTR010000003.1"/>
</dbReference>
<keyword evidence="3 8" id="KW-0489">Methyltransferase</keyword>
<dbReference type="Gene3D" id="3.30.160.70">
    <property type="entry name" value="Methylated DNA-protein cysteine methyltransferase domain"/>
    <property type="match status" value="1"/>
</dbReference>